<feature type="chain" id="PRO_5040783585" evidence="1">
    <location>
        <begin position="23"/>
        <end position="570"/>
    </location>
</feature>
<feature type="domain" description="BACON" evidence="2">
    <location>
        <begin position="58"/>
        <end position="116"/>
    </location>
</feature>
<feature type="domain" description="BACON" evidence="2">
    <location>
        <begin position="159"/>
        <end position="199"/>
    </location>
</feature>
<dbReference type="Gene3D" id="3.40.390.10">
    <property type="entry name" value="Collagenase (Catalytic Domain)"/>
    <property type="match status" value="1"/>
</dbReference>
<dbReference type="InterPro" id="IPR024361">
    <property type="entry name" value="BACON"/>
</dbReference>
<name>A0A9X2P0W6_9BACE</name>
<protein>
    <submittedName>
        <fullName evidence="3">M64 family metallo-endopeptidase</fullName>
    </submittedName>
</protein>
<reference evidence="3" key="1">
    <citation type="journal article" date="2022" name="Arch. Microbiol.">
        <title>Bacteroides muris sp. nov. isolated from the cecum of wild-derived house mice.</title>
        <authorList>
            <person name="Fokt H."/>
            <person name="Unni R."/>
            <person name="Repnik U."/>
            <person name="Schmitz R.A."/>
            <person name="Bramkamp M."/>
            <person name="Baines J.F."/>
            <person name="Unterweger D."/>
        </authorList>
    </citation>
    <scope>NUCLEOTIDE SEQUENCE</scope>
    <source>
        <strain evidence="3">KH569_7</strain>
    </source>
</reference>
<dbReference type="InterPro" id="IPR019026">
    <property type="entry name" value="Peptidase_M64_IgA"/>
</dbReference>
<dbReference type="Pfam" id="PF13004">
    <property type="entry name" value="BACON"/>
    <property type="match status" value="2"/>
</dbReference>
<proteinExistence type="predicted"/>
<evidence type="ECO:0000256" key="1">
    <source>
        <dbReference type="SAM" id="SignalP"/>
    </source>
</evidence>
<dbReference type="Proteomes" id="UP001143810">
    <property type="component" value="Unassembled WGS sequence"/>
</dbReference>
<dbReference type="RefSeq" id="WP_257941436.1">
    <property type="nucleotide sequence ID" value="NZ_JAMZEE010000075.1"/>
</dbReference>
<dbReference type="PROSITE" id="PS51257">
    <property type="entry name" value="PROKAR_LIPOPROTEIN"/>
    <property type="match status" value="1"/>
</dbReference>
<dbReference type="AlphaFoldDB" id="A0A9X2P0W6"/>
<comment type="caution">
    <text evidence="3">The sequence shown here is derived from an EMBL/GenBank/DDBJ whole genome shotgun (WGS) entry which is preliminary data.</text>
</comment>
<dbReference type="Gene3D" id="2.60.40.10">
    <property type="entry name" value="Immunoglobulins"/>
    <property type="match status" value="2"/>
</dbReference>
<dbReference type="CDD" id="cd14948">
    <property type="entry name" value="BACON"/>
    <property type="match status" value="1"/>
</dbReference>
<dbReference type="Pfam" id="PF09471">
    <property type="entry name" value="Peptidase_M64"/>
    <property type="match status" value="1"/>
</dbReference>
<dbReference type="EMBL" id="JAMZEE010000075">
    <property type="protein sequence ID" value="MCR6509961.1"/>
    <property type="molecule type" value="Genomic_DNA"/>
</dbReference>
<sequence>MKTRFYVLIFLMGVISSISSCSDDEVTPVLDVHAQSGNLVMEPQANAQLDIHFVCNNAWQAQVDVNWVVLSSMKGEAGDITLSLLAKEDNRTGEDRTGTLILTSAGLTKEIKFTQKQTEVLNVIQTLYTIPATGGKIDIDFASNLQNCHFMLVAENGIPEWITQEPNSQTRTLRNEKISLTILPNHKLVERKANIQIYAVDMQNESNVLLKSPRISICQNANEVGISTDMTTKDKKVKVLQRHSKGNGVPIVIMGDGFLDCDIEIDTKDNYYYKMMEKAMENFFSEEPVQSLREYFDVWMVTAVSQNNAFGGAYSTRFSCKLEGGGSTGITGNHTLVKEYAALVPELQANPNLLNEVMVIVVLNTEEYAGTTYFGFANMGEFAIGYCPIINGPDDEMFRRVLCHECIGHGFTKLLDEYSYEQYGTIPATEIEKNRRMQQQLGWAMNVDFTNNREEVLWKHFLNDRRYQGKDFYGETLGVYEGACTYWRGAWRPTLESMMRSNTHGFNAPSREAIYKRVMHVAHGSEWKYDYEMFVAFDLAHLPQSTSTRNTNINPSMNKPFAAPRYMGHF</sequence>
<gene>
    <name evidence="3" type="ORF">M1B78_17845</name>
</gene>
<organism evidence="3 4">
    <name type="scientific">Bacteroides muris</name>
    <name type="common">ex Fokt et al. 2023</name>
    <dbReference type="NCBI Taxonomy" id="2937417"/>
    <lineage>
        <taxon>Bacteria</taxon>
        <taxon>Pseudomonadati</taxon>
        <taxon>Bacteroidota</taxon>
        <taxon>Bacteroidia</taxon>
        <taxon>Bacteroidales</taxon>
        <taxon>Bacteroidaceae</taxon>
        <taxon>Bacteroides</taxon>
    </lineage>
</organism>
<dbReference type="InterPro" id="IPR013783">
    <property type="entry name" value="Ig-like_fold"/>
</dbReference>
<feature type="signal peptide" evidence="1">
    <location>
        <begin position="1"/>
        <end position="22"/>
    </location>
</feature>
<keyword evidence="1" id="KW-0732">Signal</keyword>
<evidence type="ECO:0000313" key="4">
    <source>
        <dbReference type="Proteomes" id="UP001143810"/>
    </source>
</evidence>
<reference evidence="3" key="2">
    <citation type="submission" date="2022-04" db="EMBL/GenBank/DDBJ databases">
        <authorList>
            <person name="Fokt H."/>
            <person name="Baines J."/>
        </authorList>
    </citation>
    <scope>NUCLEOTIDE SEQUENCE</scope>
    <source>
        <strain evidence="3">KH569_7</strain>
    </source>
</reference>
<evidence type="ECO:0000313" key="3">
    <source>
        <dbReference type="EMBL" id="MCR6509961.1"/>
    </source>
</evidence>
<evidence type="ECO:0000259" key="2">
    <source>
        <dbReference type="Pfam" id="PF13004"/>
    </source>
</evidence>
<dbReference type="GO" id="GO:0008237">
    <property type="term" value="F:metallopeptidase activity"/>
    <property type="evidence" value="ECO:0007669"/>
    <property type="project" value="InterPro"/>
</dbReference>
<accession>A0A9X2P0W6</accession>
<dbReference type="InterPro" id="IPR024079">
    <property type="entry name" value="MetalloPept_cat_dom_sf"/>
</dbReference>